<dbReference type="FunCoup" id="A0A2G5ETA8">
    <property type="interactions" value="341"/>
</dbReference>
<dbReference type="Pfam" id="PF07993">
    <property type="entry name" value="NAD_binding_4"/>
    <property type="match status" value="1"/>
</dbReference>
<evidence type="ECO:0000256" key="3">
    <source>
        <dbReference type="ARBA" id="ARBA00023098"/>
    </source>
</evidence>
<dbReference type="InParanoid" id="A0A2G5ETA8"/>
<comment type="similarity">
    <text evidence="1 4">Belongs to the fatty acyl-CoA reductase family.</text>
</comment>
<name>A0A2G5ETA8_AQUCA</name>
<dbReference type="InterPro" id="IPR036291">
    <property type="entry name" value="NAD(P)-bd_dom_sf"/>
</dbReference>
<dbReference type="Proteomes" id="UP000230069">
    <property type="component" value="Unassembled WGS sequence"/>
</dbReference>
<dbReference type="PANTHER" id="PTHR11011:SF99">
    <property type="entry name" value="FATTY ACYL-COA REDUCTASE 3"/>
    <property type="match status" value="1"/>
</dbReference>
<keyword evidence="4" id="KW-0560">Oxidoreductase</keyword>
<dbReference type="InterPro" id="IPR033640">
    <property type="entry name" value="FAR_C"/>
</dbReference>
<dbReference type="STRING" id="218851.A0A2G5ETA8"/>
<comment type="function">
    <text evidence="4">Catalyzes the reduction of fatty acyl-CoA to fatty alcohols.</text>
</comment>
<protein>
    <recommendedName>
        <fullName evidence="4">Fatty acyl-CoA reductase</fullName>
        <ecNumber evidence="4">1.2.1.84</ecNumber>
    </recommendedName>
</protein>
<dbReference type="GO" id="GO:0010345">
    <property type="term" value="P:suberin biosynthetic process"/>
    <property type="evidence" value="ECO:0007669"/>
    <property type="project" value="TreeGrafter"/>
</dbReference>
<accession>A0A2G5ETA8</accession>
<dbReference type="CDD" id="cd05236">
    <property type="entry name" value="FAR-N_SDR_e"/>
    <property type="match status" value="1"/>
</dbReference>
<dbReference type="GO" id="GO:0102965">
    <property type="term" value="F:alcohol-forming long-chain fatty acyl-CoA reductase activity"/>
    <property type="evidence" value="ECO:0007669"/>
    <property type="project" value="UniProtKB-EC"/>
</dbReference>
<organism evidence="7 8">
    <name type="scientific">Aquilegia coerulea</name>
    <name type="common">Rocky mountain columbine</name>
    <dbReference type="NCBI Taxonomy" id="218851"/>
    <lineage>
        <taxon>Eukaryota</taxon>
        <taxon>Viridiplantae</taxon>
        <taxon>Streptophyta</taxon>
        <taxon>Embryophyta</taxon>
        <taxon>Tracheophyta</taxon>
        <taxon>Spermatophyta</taxon>
        <taxon>Magnoliopsida</taxon>
        <taxon>Ranunculales</taxon>
        <taxon>Ranunculaceae</taxon>
        <taxon>Thalictroideae</taxon>
        <taxon>Aquilegia</taxon>
    </lineage>
</organism>
<evidence type="ECO:0000256" key="2">
    <source>
        <dbReference type="ARBA" id="ARBA00022516"/>
    </source>
</evidence>
<feature type="domain" description="Thioester reductase (TE)" evidence="6">
    <location>
        <begin position="18"/>
        <end position="319"/>
    </location>
</feature>
<proteinExistence type="inferred from homology"/>
<dbReference type="AlphaFoldDB" id="A0A2G5ETA8"/>
<gene>
    <name evidence="7" type="ORF">AQUCO_00400075v1</name>
</gene>
<evidence type="ECO:0000313" key="8">
    <source>
        <dbReference type="Proteomes" id="UP000230069"/>
    </source>
</evidence>
<dbReference type="EMBL" id="KZ305021">
    <property type="protein sequence ID" value="PIA58964.1"/>
    <property type="molecule type" value="Genomic_DNA"/>
</dbReference>
<keyword evidence="4" id="KW-0521">NADP</keyword>
<feature type="domain" description="Fatty acyl-CoA reductase C-terminal" evidence="5">
    <location>
        <begin position="394"/>
        <end position="491"/>
    </location>
</feature>
<dbReference type="OrthoDB" id="429813at2759"/>
<dbReference type="CDD" id="cd09071">
    <property type="entry name" value="FAR_C"/>
    <property type="match status" value="1"/>
</dbReference>
<dbReference type="GO" id="GO:0035336">
    <property type="term" value="P:long-chain fatty-acyl-CoA metabolic process"/>
    <property type="evidence" value="ECO:0007669"/>
    <property type="project" value="TreeGrafter"/>
</dbReference>
<dbReference type="Gene3D" id="3.40.50.720">
    <property type="entry name" value="NAD(P)-binding Rossmann-like Domain"/>
    <property type="match status" value="1"/>
</dbReference>
<dbReference type="Pfam" id="PF03015">
    <property type="entry name" value="Sterile"/>
    <property type="match status" value="1"/>
</dbReference>
<keyword evidence="2 4" id="KW-0444">Lipid biosynthesis</keyword>
<dbReference type="InterPro" id="IPR026055">
    <property type="entry name" value="FAR"/>
</dbReference>
<dbReference type="GO" id="GO:0080019">
    <property type="term" value="F:alcohol-forming very long-chain fatty acyl-CoA reductase activity"/>
    <property type="evidence" value="ECO:0007669"/>
    <property type="project" value="InterPro"/>
</dbReference>
<dbReference type="EC" id="1.2.1.84" evidence="4"/>
<evidence type="ECO:0000256" key="1">
    <source>
        <dbReference type="ARBA" id="ARBA00005928"/>
    </source>
</evidence>
<comment type="catalytic activity">
    <reaction evidence="4">
        <text>a long-chain fatty acyl-CoA + 2 NADPH + 2 H(+) = a long-chain primary fatty alcohol + 2 NADP(+) + CoA</text>
        <dbReference type="Rhea" id="RHEA:52716"/>
        <dbReference type="ChEBI" id="CHEBI:15378"/>
        <dbReference type="ChEBI" id="CHEBI:57287"/>
        <dbReference type="ChEBI" id="CHEBI:57783"/>
        <dbReference type="ChEBI" id="CHEBI:58349"/>
        <dbReference type="ChEBI" id="CHEBI:77396"/>
        <dbReference type="ChEBI" id="CHEBI:83139"/>
        <dbReference type="EC" id="1.2.1.84"/>
    </reaction>
</comment>
<dbReference type="PANTHER" id="PTHR11011">
    <property type="entry name" value="MALE STERILITY PROTEIN 2-RELATED"/>
    <property type="match status" value="1"/>
</dbReference>
<evidence type="ECO:0000256" key="4">
    <source>
        <dbReference type="RuleBase" id="RU363097"/>
    </source>
</evidence>
<evidence type="ECO:0000259" key="5">
    <source>
        <dbReference type="Pfam" id="PF03015"/>
    </source>
</evidence>
<dbReference type="InterPro" id="IPR013120">
    <property type="entry name" value="FAR_NAD-bd"/>
</dbReference>
<evidence type="ECO:0000313" key="7">
    <source>
        <dbReference type="EMBL" id="PIA58964.1"/>
    </source>
</evidence>
<reference evidence="7 8" key="1">
    <citation type="submission" date="2017-09" db="EMBL/GenBank/DDBJ databases">
        <title>WGS assembly of Aquilegia coerulea Goldsmith.</title>
        <authorList>
            <person name="Hodges S."/>
            <person name="Kramer E."/>
            <person name="Nordborg M."/>
            <person name="Tomkins J."/>
            <person name="Borevitz J."/>
            <person name="Derieg N."/>
            <person name="Yan J."/>
            <person name="Mihaltcheva S."/>
            <person name="Hayes R.D."/>
            <person name="Rokhsar D."/>
        </authorList>
    </citation>
    <scope>NUCLEOTIDE SEQUENCE [LARGE SCALE GENOMIC DNA]</scope>
    <source>
        <strain evidence="8">cv. Goldsmith</strain>
    </source>
</reference>
<dbReference type="SUPFAM" id="SSF51735">
    <property type="entry name" value="NAD(P)-binding Rossmann-fold domains"/>
    <property type="match status" value="1"/>
</dbReference>
<keyword evidence="8" id="KW-1185">Reference proteome</keyword>
<sequence>MELSGNIVKSLQNKSILVTGSTGFLAKIFVEKILRVQPNLKKIFLLIRATDTNSAKQRLHDEVIGKNLFKVLREIYGEDFESFISYKVTPLPGDVIHENMGVQNSEMLEEMWNEVNIIVNVAANTRFDERYDVALDVNTFGSMNVMNFAKKCVKLEMLLHVSTAYVCGDTSGIILEKPFRMVETPNGSLGLDVLQEQSIVKDTLNKLRDSNTTKEEQRSTMKELGMKRAKLYGWPNTYVFTKAMAEMMMGHCRGNLPLVIIRPTVVTSTYREPFPGWIEGTRHIDSLAVAYGTGKVTCFVGSPTSVLDVIPGDMVVNAMIVAMVAHASQSSVEYIYHVGSSSKNPCAPLKFADYGYQYFCKNPVIGKDVKPLMVKKPTVLTSMASFRRYMSAHYILPLKVFNVVNVLCCCNYYHQSYSLMKKKISFVMYMVKLFAPYIYFDGIFDDQNSERLRTAMSTVDAETFYFDPKCIDWEEYAINVHLPGVVKYYLKL</sequence>
<evidence type="ECO:0000259" key="6">
    <source>
        <dbReference type="Pfam" id="PF07993"/>
    </source>
</evidence>
<keyword evidence="3 4" id="KW-0443">Lipid metabolism</keyword>